<comment type="caution">
    <text evidence="3">The sequence shown here is derived from an EMBL/GenBank/DDBJ whole genome shotgun (WGS) entry which is preliminary data.</text>
</comment>
<name>A0A645CJE6_9ZZZZ</name>
<protein>
    <submittedName>
        <fullName evidence="3">3-oxoacyl-[acyl-carrier-protein] reductase FabG</fullName>
        <ecNumber evidence="3">1.1.1.100</ecNumber>
    </submittedName>
</protein>
<evidence type="ECO:0000256" key="1">
    <source>
        <dbReference type="ARBA" id="ARBA00006484"/>
    </source>
</evidence>
<dbReference type="EC" id="1.1.1.100" evidence="3"/>
<dbReference type="InterPro" id="IPR020904">
    <property type="entry name" value="Sc_DH/Rdtase_CS"/>
</dbReference>
<dbReference type="Pfam" id="PF13561">
    <property type="entry name" value="adh_short_C2"/>
    <property type="match status" value="1"/>
</dbReference>
<dbReference type="InterPro" id="IPR036291">
    <property type="entry name" value="NAD(P)-bd_dom_sf"/>
</dbReference>
<dbReference type="PRINTS" id="PR00081">
    <property type="entry name" value="GDHRDH"/>
</dbReference>
<dbReference type="SUPFAM" id="SSF51735">
    <property type="entry name" value="NAD(P)-binding Rossmann-fold domains"/>
    <property type="match status" value="1"/>
</dbReference>
<evidence type="ECO:0000313" key="3">
    <source>
        <dbReference type="EMBL" id="MPM77077.1"/>
    </source>
</evidence>
<gene>
    <name evidence="3" type="primary">fabG_101</name>
    <name evidence="3" type="ORF">SDC9_124077</name>
</gene>
<dbReference type="PANTHER" id="PTHR43639">
    <property type="entry name" value="OXIDOREDUCTASE, SHORT-CHAIN DEHYDROGENASE/REDUCTASE FAMILY (AFU_ORTHOLOGUE AFUA_5G02870)"/>
    <property type="match status" value="1"/>
</dbReference>
<dbReference type="AlphaFoldDB" id="A0A645CJE6"/>
<proteinExistence type="inferred from homology"/>
<dbReference type="InterPro" id="IPR002347">
    <property type="entry name" value="SDR_fam"/>
</dbReference>
<reference evidence="3" key="1">
    <citation type="submission" date="2019-08" db="EMBL/GenBank/DDBJ databases">
        <authorList>
            <person name="Kucharzyk K."/>
            <person name="Murdoch R.W."/>
            <person name="Higgins S."/>
            <person name="Loffler F."/>
        </authorList>
    </citation>
    <scope>NUCLEOTIDE SEQUENCE</scope>
</reference>
<dbReference type="PRINTS" id="PR00080">
    <property type="entry name" value="SDRFAMILY"/>
</dbReference>
<accession>A0A645CJE6</accession>
<dbReference type="PROSITE" id="PS00061">
    <property type="entry name" value="ADH_SHORT"/>
    <property type="match status" value="1"/>
</dbReference>
<dbReference type="GO" id="GO:0004316">
    <property type="term" value="F:3-oxoacyl-[acyl-carrier-protein] reductase (NADPH) activity"/>
    <property type="evidence" value="ECO:0007669"/>
    <property type="project" value="UniProtKB-EC"/>
</dbReference>
<keyword evidence="2 3" id="KW-0560">Oxidoreductase</keyword>
<evidence type="ECO:0000256" key="2">
    <source>
        <dbReference type="ARBA" id="ARBA00023002"/>
    </source>
</evidence>
<dbReference type="EMBL" id="VSSQ01027700">
    <property type="protein sequence ID" value="MPM77077.1"/>
    <property type="molecule type" value="Genomic_DNA"/>
</dbReference>
<dbReference type="FunFam" id="3.40.50.720:FF:000084">
    <property type="entry name" value="Short-chain dehydrogenase reductase"/>
    <property type="match status" value="1"/>
</dbReference>
<organism evidence="3">
    <name type="scientific">bioreactor metagenome</name>
    <dbReference type="NCBI Taxonomy" id="1076179"/>
    <lineage>
        <taxon>unclassified sequences</taxon>
        <taxon>metagenomes</taxon>
        <taxon>ecological metagenomes</taxon>
    </lineage>
</organism>
<sequence length="249" mass="27256">MKDKIVVLTGGSNGIGKGILELFLEKGAKVCFIDMDKNSANTLINKYGNNNLLYCYGDIANEDTLKAFVNVVLSKYNKIDYLINNACISKGGILSDCSYDDFNYVLKIGISAPYMLSKLFMNNFNENGAIVNISSTRAYMSQSNTESYSSAKGGISALTHALSISLAGKVRVNSISPGWIETKDNVKHSKEDKLQHPVGRVGKVSDISNMVIFLCSEKASFITGEDIKIDGGMTKLMIYNDDNGWDYSI</sequence>
<dbReference type="PANTHER" id="PTHR43639:SF1">
    <property type="entry name" value="SHORT-CHAIN DEHYDROGENASE_REDUCTASE FAMILY PROTEIN"/>
    <property type="match status" value="1"/>
</dbReference>
<dbReference type="Gene3D" id="3.40.50.720">
    <property type="entry name" value="NAD(P)-binding Rossmann-like Domain"/>
    <property type="match status" value="1"/>
</dbReference>
<comment type="similarity">
    <text evidence="1">Belongs to the short-chain dehydrogenases/reductases (SDR) family.</text>
</comment>